<gene>
    <name evidence="4" type="ORF">UFOPK2656_00705</name>
    <name evidence="5" type="ORF">UFOPK3099_00190</name>
    <name evidence="6" type="ORF">UFOPK3267_00674</name>
    <name evidence="7" type="ORF">UFOPK3651_00743</name>
    <name evidence="3" type="ORF">UFOPK4189_00703</name>
</gene>
<dbReference type="PROSITE" id="PS51273">
    <property type="entry name" value="GATASE_TYPE_1"/>
    <property type="match status" value="1"/>
</dbReference>
<dbReference type="AlphaFoldDB" id="A0A6J7HS61"/>
<dbReference type="NCBIfam" id="TIGR00566">
    <property type="entry name" value="trpG_papA"/>
    <property type="match status" value="1"/>
</dbReference>
<reference evidence="7" key="1">
    <citation type="submission" date="2020-05" db="EMBL/GenBank/DDBJ databases">
        <authorList>
            <person name="Chiriac C."/>
            <person name="Salcher M."/>
            <person name="Ghai R."/>
            <person name="Kavagutti S V."/>
        </authorList>
    </citation>
    <scope>NUCLEOTIDE SEQUENCE</scope>
</reference>
<evidence type="ECO:0000313" key="6">
    <source>
        <dbReference type="EMBL" id="CAB4848311.1"/>
    </source>
</evidence>
<dbReference type="EMBL" id="CAFBMT010000003">
    <property type="protein sequence ID" value="CAB4919135.1"/>
    <property type="molecule type" value="Genomic_DNA"/>
</dbReference>
<sequence length="191" mass="20013">MPRVLVIDSYDSFVYNLVQYLGELGAEPLVVRNDQLTVAEAVALAPDAVLLSPGPGRPEDAGIICAAIPAFAELGTPLLGVCLGHQAIGHVFGGAIVRAPSLMHGKTSPVEHSGLGVFAGLPNPLTATRYHSLVIDPATMPACLEVTARCGDIVMGVRHRTLPIEGVQFHPESILTGAGHDLLRNFLARAS</sequence>
<dbReference type="EMBL" id="CAFBIY010000025">
    <property type="protein sequence ID" value="CAB4848311.1"/>
    <property type="molecule type" value="Genomic_DNA"/>
</dbReference>
<keyword evidence="1" id="KW-0315">Glutamine amidotransferase</keyword>
<dbReference type="PRINTS" id="PR00097">
    <property type="entry name" value="ANTSNTHASEII"/>
</dbReference>
<dbReference type="InterPro" id="IPR029062">
    <property type="entry name" value="Class_I_gatase-like"/>
</dbReference>
<dbReference type="Gene3D" id="3.40.50.880">
    <property type="match status" value="1"/>
</dbReference>
<dbReference type="InterPro" id="IPR006221">
    <property type="entry name" value="TrpG/PapA_dom"/>
</dbReference>
<evidence type="ECO:0000313" key="7">
    <source>
        <dbReference type="EMBL" id="CAB4919135.1"/>
    </source>
</evidence>
<dbReference type="FunFam" id="3.40.50.880:FF:000003">
    <property type="entry name" value="Anthranilate synthase component II"/>
    <property type="match status" value="1"/>
</dbReference>
<dbReference type="GO" id="GO:0000162">
    <property type="term" value="P:L-tryptophan biosynthetic process"/>
    <property type="evidence" value="ECO:0007669"/>
    <property type="project" value="TreeGrafter"/>
</dbReference>
<accession>A0A6J7HS61</accession>
<dbReference type="EMBL" id="CAEZYF010000003">
    <property type="protein sequence ID" value="CAB4711506.1"/>
    <property type="molecule type" value="Genomic_DNA"/>
</dbReference>
<dbReference type="PRINTS" id="PR00099">
    <property type="entry name" value="CPSGATASE"/>
</dbReference>
<evidence type="ECO:0000256" key="1">
    <source>
        <dbReference type="ARBA" id="ARBA00022962"/>
    </source>
</evidence>
<dbReference type="EMBL" id="CAFAAV010000008">
    <property type="protein sequence ID" value="CAB4802278.1"/>
    <property type="molecule type" value="Genomic_DNA"/>
</dbReference>
<dbReference type="Pfam" id="PF00117">
    <property type="entry name" value="GATase"/>
    <property type="match status" value="1"/>
</dbReference>
<name>A0A6J7HS61_9ZZZZ</name>
<protein>
    <submittedName>
        <fullName evidence="7">Unannotated protein</fullName>
    </submittedName>
</protein>
<dbReference type="PANTHER" id="PTHR43418">
    <property type="entry name" value="MULTIFUNCTIONAL TRYPTOPHAN BIOSYNTHESIS PROTEIN-RELATED"/>
    <property type="match status" value="1"/>
</dbReference>
<organism evidence="7">
    <name type="scientific">freshwater metagenome</name>
    <dbReference type="NCBI Taxonomy" id="449393"/>
    <lineage>
        <taxon>unclassified sequences</taxon>
        <taxon>metagenomes</taxon>
        <taxon>ecological metagenomes</taxon>
    </lineage>
</organism>
<dbReference type="GO" id="GO:0004049">
    <property type="term" value="F:anthranilate synthase activity"/>
    <property type="evidence" value="ECO:0007669"/>
    <property type="project" value="TreeGrafter"/>
</dbReference>
<evidence type="ECO:0000313" key="5">
    <source>
        <dbReference type="EMBL" id="CAB4802278.1"/>
    </source>
</evidence>
<dbReference type="InterPro" id="IPR017926">
    <property type="entry name" value="GATASE"/>
</dbReference>
<dbReference type="InterPro" id="IPR050472">
    <property type="entry name" value="Anth_synth/Amidotransfase"/>
</dbReference>
<feature type="domain" description="Glutamine amidotransferase" evidence="2">
    <location>
        <begin position="5"/>
        <end position="188"/>
    </location>
</feature>
<dbReference type="EMBL" id="CAESGF010000003">
    <property type="protein sequence ID" value="CAB4362916.1"/>
    <property type="molecule type" value="Genomic_DNA"/>
</dbReference>
<evidence type="ECO:0000259" key="2">
    <source>
        <dbReference type="Pfam" id="PF00117"/>
    </source>
</evidence>
<evidence type="ECO:0000313" key="3">
    <source>
        <dbReference type="EMBL" id="CAB4362916.1"/>
    </source>
</evidence>
<dbReference type="SUPFAM" id="SSF52317">
    <property type="entry name" value="Class I glutamine amidotransferase-like"/>
    <property type="match status" value="1"/>
</dbReference>
<evidence type="ECO:0000313" key="4">
    <source>
        <dbReference type="EMBL" id="CAB4711506.1"/>
    </source>
</evidence>
<dbReference type="CDD" id="cd01743">
    <property type="entry name" value="GATase1_Anthranilate_Synthase"/>
    <property type="match status" value="1"/>
</dbReference>
<dbReference type="PANTHER" id="PTHR43418:SF4">
    <property type="entry name" value="MULTIFUNCTIONAL TRYPTOPHAN BIOSYNTHESIS PROTEIN"/>
    <property type="match status" value="1"/>
</dbReference>
<dbReference type="GO" id="GO:0005829">
    <property type="term" value="C:cytosol"/>
    <property type="evidence" value="ECO:0007669"/>
    <property type="project" value="TreeGrafter"/>
</dbReference>
<proteinExistence type="predicted"/>
<dbReference type="PRINTS" id="PR00096">
    <property type="entry name" value="GATASE"/>
</dbReference>